<dbReference type="Gene3D" id="3.90.180.10">
    <property type="entry name" value="Medium-chain alcohol dehydrogenases, catalytic domain"/>
    <property type="match status" value="1"/>
</dbReference>
<dbReference type="SUPFAM" id="SSF50129">
    <property type="entry name" value="GroES-like"/>
    <property type="match status" value="1"/>
</dbReference>
<dbReference type="InterPro" id="IPR051397">
    <property type="entry name" value="Zn-ADH-like_protein"/>
</dbReference>
<organism evidence="1">
    <name type="scientific">Medicago truncatula</name>
    <name type="common">Barrel medic</name>
    <name type="synonym">Medicago tribuloides</name>
    <dbReference type="NCBI Taxonomy" id="3880"/>
    <lineage>
        <taxon>Eukaryota</taxon>
        <taxon>Viridiplantae</taxon>
        <taxon>Streptophyta</taxon>
        <taxon>Embryophyta</taxon>
        <taxon>Tracheophyta</taxon>
        <taxon>Spermatophyta</taxon>
        <taxon>Magnoliopsida</taxon>
        <taxon>eudicotyledons</taxon>
        <taxon>Gunneridae</taxon>
        <taxon>Pentapetalae</taxon>
        <taxon>rosids</taxon>
        <taxon>fabids</taxon>
        <taxon>Fabales</taxon>
        <taxon>Fabaceae</taxon>
        <taxon>Papilionoideae</taxon>
        <taxon>50 kb inversion clade</taxon>
        <taxon>NPAAA clade</taxon>
        <taxon>Hologalegina</taxon>
        <taxon>IRL clade</taxon>
        <taxon>Trifolieae</taxon>
        <taxon>Medicago</taxon>
    </lineage>
</organism>
<dbReference type="PANTHER" id="PTHR43677">
    <property type="entry name" value="SHORT-CHAIN DEHYDROGENASE/REDUCTASE"/>
    <property type="match status" value="1"/>
</dbReference>
<dbReference type="AlphaFoldDB" id="B7FM58"/>
<protein>
    <submittedName>
        <fullName evidence="1">Uncharacterized protein</fullName>
    </submittedName>
</protein>
<accession>B7FM58</accession>
<dbReference type="Gene3D" id="3.40.50.720">
    <property type="entry name" value="NAD(P)-binding Rossmann-like Domain"/>
    <property type="match status" value="1"/>
</dbReference>
<evidence type="ECO:0000313" key="1">
    <source>
        <dbReference type="EMBL" id="ACJ85841.1"/>
    </source>
</evidence>
<reference evidence="1" key="1">
    <citation type="submission" date="2008-12" db="EMBL/GenBank/DDBJ databases">
        <title>Medicago truncatula full length cdna cloning project.</title>
        <authorList>
            <person name="Moskal W."/>
            <person name="Chan A."/>
            <person name="Cheung F."/>
            <person name="Xiao Y."/>
            <person name="Town C.D."/>
        </authorList>
    </citation>
    <scope>NUCLEOTIDE SEQUENCE</scope>
</reference>
<dbReference type="ExpressionAtlas" id="B7FM58">
    <property type="expression patterns" value="differential"/>
</dbReference>
<dbReference type="EMBL" id="BT053181">
    <property type="protein sequence ID" value="ACJ85841.1"/>
    <property type="molecule type" value="mRNA"/>
</dbReference>
<proteinExistence type="evidence at transcript level"/>
<dbReference type="PANTHER" id="PTHR43677:SF3">
    <property type="entry name" value="PROSTAGLANDIN REDUCTASE 3"/>
    <property type="match status" value="1"/>
</dbReference>
<sequence length="50" mass="5337">MPCAFMTFGGYAEFTMIPSKYALPVPRPDPEAVAMLTSGLTASIALEKVD</sequence>
<dbReference type="InterPro" id="IPR011032">
    <property type="entry name" value="GroES-like_sf"/>
</dbReference>
<name>B7FM58_MEDTR</name>